<proteinExistence type="predicted"/>
<evidence type="ECO:0000256" key="1">
    <source>
        <dbReference type="SAM" id="MobiDB-lite"/>
    </source>
</evidence>
<dbReference type="EMBL" id="JBJUIK010000005">
    <property type="protein sequence ID" value="KAL3528247.1"/>
    <property type="molecule type" value="Genomic_DNA"/>
</dbReference>
<evidence type="ECO:0000313" key="3">
    <source>
        <dbReference type="Proteomes" id="UP001630127"/>
    </source>
</evidence>
<evidence type="ECO:0000313" key="2">
    <source>
        <dbReference type="EMBL" id="KAL3528247.1"/>
    </source>
</evidence>
<protein>
    <submittedName>
        <fullName evidence="2">Uncharacterized protein</fullName>
    </submittedName>
</protein>
<dbReference type="Proteomes" id="UP001630127">
    <property type="component" value="Unassembled WGS sequence"/>
</dbReference>
<keyword evidence="3" id="KW-1185">Reference proteome</keyword>
<accession>A0ABD3ABR1</accession>
<name>A0ABD3ABR1_9GENT</name>
<reference evidence="2 3" key="1">
    <citation type="submission" date="2024-11" db="EMBL/GenBank/DDBJ databases">
        <title>A near-complete genome assembly of Cinchona calisaya.</title>
        <authorList>
            <person name="Lian D.C."/>
            <person name="Zhao X.W."/>
            <person name="Wei L."/>
        </authorList>
    </citation>
    <scope>NUCLEOTIDE SEQUENCE [LARGE SCALE GENOMIC DNA]</scope>
    <source>
        <tissue evidence="2">Nenye</tissue>
    </source>
</reference>
<sequence>MASKSRQGSNDNVPTDDDFSLGNFMLTENPTKKVVNRIHKVKKNTAFNQSNLEDETAVSGGSGSAIIEPQPMLLSNNSFEIIQRDLLLNSNAL</sequence>
<dbReference type="AlphaFoldDB" id="A0ABD3ABR1"/>
<gene>
    <name evidence="2" type="ORF">ACH5RR_012903</name>
</gene>
<feature type="compositionally biased region" description="Polar residues" evidence="1">
    <location>
        <begin position="1"/>
        <end position="13"/>
    </location>
</feature>
<feature type="region of interest" description="Disordered" evidence="1">
    <location>
        <begin position="1"/>
        <end position="24"/>
    </location>
</feature>
<comment type="caution">
    <text evidence="2">The sequence shown here is derived from an EMBL/GenBank/DDBJ whole genome shotgun (WGS) entry which is preliminary data.</text>
</comment>
<organism evidence="2 3">
    <name type="scientific">Cinchona calisaya</name>
    <dbReference type="NCBI Taxonomy" id="153742"/>
    <lineage>
        <taxon>Eukaryota</taxon>
        <taxon>Viridiplantae</taxon>
        <taxon>Streptophyta</taxon>
        <taxon>Embryophyta</taxon>
        <taxon>Tracheophyta</taxon>
        <taxon>Spermatophyta</taxon>
        <taxon>Magnoliopsida</taxon>
        <taxon>eudicotyledons</taxon>
        <taxon>Gunneridae</taxon>
        <taxon>Pentapetalae</taxon>
        <taxon>asterids</taxon>
        <taxon>lamiids</taxon>
        <taxon>Gentianales</taxon>
        <taxon>Rubiaceae</taxon>
        <taxon>Cinchonoideae</taxon>
        <taxon>Cinchoneae</taxon>
        <taxon>Cinchona</taxon>
    </lineage>
</organism>